<organism evidence="1 2">
    <name type="scientific">Glossina austeni</name>
    <name type="common">Savannah tsetse fly</name>
    <dbReference type="NCBI Taxonomy" id="7395"/>
    <lineage>
        <taxon>Eukaryota</taxon>
        <taxon>Metazoa</taxon>
        <taxon>Ecdysozoa</taxon>
        <taxon>Arthropoda</taxon>
        <taxon>Hexapoda</taxon>
        <taxon>Insecta</taxon>
        <taxon>Pterygota</taxon>
        <taxon>Neoptera</taxon>
        <taxon>Endopterygota</taxon>
        <taxon>Diptera</taxon>
        <taxon>Brachycera</taxon>
        <taxon>Muscomorpha</taxon>
        <taxon>Hippoboscoidea</taxon>
        <taxon>Glossinidae</taxon>
        <taxon>Glossina</taxon>
    </lineage>
</organism>
<evidence type="ECO:0000313" key="2">
    <source>
        <dbReference type="Proteomes" id="UP000078200"/>
    </source>
</evidence>
<protein>
    <submittedName>
        <fullName evidence="1">Uncharacterized protein</fullName>
    </submittedName>
</protein>
<sequence>MELIDTLATIRVSQLPPNESFNIRVRLESRYGMCFKPSANLLMQFPNAKSDLLMLAPSLNRNLNPLLLAALSLPAKSIIESFTIRLLPVLESVIRTCTWKTAINKFCLKENQSTFETETRKFHLFPSHTSTYPSAILLTAEYPQSVENFNRKIKLVKYIFMITPRHQAQQRCITIVWNGIIEVNSRAIWKDVTKVPSVGQGKGRDYGDVTAKHFLTSIAIAKVFGSRILTDDKLCFSWFGANHS</sequence>
<accession>A0A1A9UWD1</accession>
<dbReference type="EnsemblMetazoa" id="GAUT017930-RA">
    <property type="protein sequence ID" value="GAUT017930-PA"/>
    <property type="gene ID" value="GAUT017930"/>
</dbReference>
<name>A0A1A9UWD1_GLOAU</name>
<keyword evidence="2" id="KW-1185">Reference proteome</keyword>
<dbReference type="VEuPathDB" id="VectorBase:GAUT017930"/>
<dbReference type="Proteomes" id="UP000078200">
    <property type="component" value="Unassembled WGS sequence"/>
</dbReference>
<proteinExistence type="predicted"/>
<evidence type="ECO:0000313" key="1">
    <source>
        <dbReference type="EnsemblMetazoa" id="GAUT017930-PA"/>
    </source>
</evidence>
<dbReference type="AlphaFoldDB" id="A0A1A9UWD1"/>
<reference evidence="1" key="1">
    <citation type="submission" date="2020-05" db="UniProtKB">
        <authorList>
            <consortium name="EnsemblMetazoa"/>
        </authorList>
    </citation>
    <scope>IDENTIFICATION</scope>
    <source>
        <strain evidence="1">TTRI</strain>
    </source>
</reference>
<dbReference type="STRING" id="7395.A0A1A9UWD1"/>